<dbReference type="Gene3D" id="3.40.50.150">
    <property type="entry name" value="Vaccinia Virus protein VP39"/>
    <property type="match status" value="1"/>
</dbReference>
<evidence type="ECO:0000256" key="2">
    <source>
        <dbReference type="ARBA" id="ARBA00022679"/>
    </source>
</evidence>
<keyword evidence="2" id="KW-0808">Transferase</keyword>
<comment type="caution">
    <text evidence="4">The sequence shown here is derived from an EMBL/GenBank/DDBJ whole genome shotgun (WGS) entry which is preliminary data.</text>
</comment>
<dbReference type="PANTHER" id="PTHR43861:SF1">
    <property type="entry name" value="TRANS-ACONITATE 2-METHYLTRANSFERASE"/>
    <property type="match status" value="1"/>
</dbReference>
<dbReference type="OrthoDB" id="540004at2759"/>
<dbReference type="GO" id="GO:0008168">
    <property type="term" value="F:methyltransferase activity"/>
    <property type="evidence" value="ECO:0007669"/>
    <property type="project" value="UniProtKB-KW"/>
</dbReference>
<dbReference type="EMBL" id="JAPZBO010000005">
    <property type="protein sequence ID" value="KAJ5315390.1"/>
    <property type="molecule type" value="Genomic_DNA"/>
</dbReference>
<dbReference type="PANTHER" id="PTHR43861">
    <property type="entry name" value="TRANS-ACONITATE 2-METHYLTRANSFERASE-RELATED"/>
    <property type="match status" value="1"/>
</dbReference>
<gene>
    <name evidence="4" type="ORF">N7476_005697</name>
</gene>
<dbReference type="InterPro" id="IPR041698">
    <property type="entry name" value="Methyltransf_25"/>
</dbReference>
<dbReference type="AlphaFoldDB" id="A0A9W9PW85"/>
<evidence type="ECO:0000259" key="3">
    <source>
        <dbReference type="Pfam" id="PF13649"/>
    </source>
</evidence>
<protein>
    <recommendedName>
        <fullName evidence="3">Methyltransferase domain-containing protein</fullName>
    </recommendedName>
</protein>
<feature type="domain" description="Methyltransferase" evidence="3">
    <location>
        <begin position="58"/>
        <end position="151"/>
    </location>
</feature>
<name>A0A9W9PW85_9EURO</name>
<dbReference type="CDD" id="cd02440">
    <property type="entry name" value="AdoMet_MTases"/>
    <property type="match status" value="1"/>
</dbReference>
<reference evidence="4" key="1">
    <citation type="submission" date="2022-12" db="EMBL/GenBank/DDBJ databases">
        <authorList>
            <person name="Petersen C."/>
        </authorList>
    </citation>
    <scope>NUCLEOTIDE SEQUENCE</scope>
    <source>
        <strain evidence="4">IBT 21472</strain>
    </source>
</reference>
<keyword evidence="1" id="KW-0489">Methyltransferase</keyword>
<dbReference type="Proteomes" id="UP001147746">
    <property type="component" value="Unassembled WGS sequence"/>
</dbReference>
<evidence type="ECO:0000313" key="5">
    <source>
        <dbReference type="Proteomes" id="UP001147746"/>
    </source>
</evidence>
<keyword evidence="5" id="KW-1185">Reference proteome</keyword>
<reference evidence="4" key="2">
    <citation type="journal article" date="2023" name="IMA Fungus">
        <title>Comparative genomic study of the Penicillium genus elucidates a diverse pangenome and 15 lateral gene transfer events.</title>
        <authorList>
            <person name="Petersen C."/>
            <person name="Sorensen T."/>
            <person name="Nielsen M.R."/>
            <person name="Sondergaard T.E."/>
            <person name="Sorensen J.L."/>
            <person name="Fitzpatrick D.A."/>
            <person name="Frisvad J.C."/>
            <person name="Nielsen K.L."/>
        </authorList>
    </citation>
    <scope>NUCLEOTIDE SEQUENCE</scope>
    <source>
        <strain evidence="4">IBT 21472</strain>
    </source>
</reference>
<sequence>MSELIDSHQIKDDIKKAYDDIADVYLEWTQPSHEVRLSYLETVLRSLDSAKERGKSNVLELGCGAGVPCTQLLASREYISVTANDISETQIAMAKERLPESVILIQGDMMELDFSQEHFDAVTAMYSIFHLPRNEQTMILRRIFDWLKPGGQLLANFPETGFASSSDQSWLGGTKGAMHWSGWGREEMGRLLTEIGFKMEIDEVVVDSEETNGIPRNVAFHWILAKK</sequence>
<evidence type="ECO:0000313" key="4">
    <source>
        <dbReference type="EMBL" id="KAJ5315390.1"/>
    </source>
</evidence>
<organism evidence="4 5">
    <name type="scientific">Penicillium atrosanguineum</name>
    <dbReference type="NCBI Taxonomy" id="1132637"/>
    <lineage>
        <taxon>Eukaryota</taxon>
        <taxon>Fungi</taxon>
        <taxon>Dikarya</taxon>
        <taxon>Ascomycota</taxon>
        <taxon>Pezizomycotina</taxon>
        <taxon>Eurotiomycetes</taxon>
        <taxon>Eurotiomycetidae</taxon>
        <taxon>Eurotiales</taxon>
        <taxon>Aspergillaceae</taxon>
        <taxon>Penicillium</taxon>
    </lineage>
</organism>
<accession>A0A9W9PW85</accession>
<dbReference type="GO" id="GO:0032259">
    <property type="term" value="P:methylation"/>
    <property type="evidence" value="ECO:0007669"/>
    <property type="project" value="UniProtKB-KW"/>
</dbReference>
<dbReference type="InterPro" id="IPR029063">
    <property type="entry name" value="SAM-dependent_MTases_sf"/>
</dbReference>
<evidence type="ECO:0000256" key="1">
    <source>
        <dbReference type="ARBA" id="ARBA00022603"/>
    </source>
</evidence>
<proteinExistence type="predicted"/>
<dbReference type="Pfam" id="PF13649">
    <property type="entry name" value="Methyltransf_25"/>
    <property type="match status" value="1"/>
</dbReference>
<dbReference type="SUPFAM" id="SSF53335">
    <property type="entry name" value="S-adenosyl-L-methionine-dependent methyltransferases"/>
    <property type="match status" value="1"/>
</dbReference>